<dbReference type="PROSITE" id="PS50110">
    <property type="entry name" value="RESPONSE_REGULATORY"/>
    <property type="match status" value="1"/>
</dbReference>
<dbReference type="GO" id="GO:0005829">
    <property type="term" value="C:cytosol"/>
    <property type="evidence" value="ECO:0007669"/>
    <property type="project" value="TreeGrafter"/>
</dbReference>
<name>B4DAL1_9BACT</name>
<dbReference type="AlphaFoldDB" id="B4DAL1"/>
<feature type="domain" description="Response regulatory" evidence="4">
    <location>
        <begin position="1"/>
        <end position="111"/>
    </location>
</feature>
<dbReference type="InterPro" id="IPR011006">
    <property type="entry name" value="CheY-like_superfamily"/>
</dbReference>
<dbReference type="InParanoid" id="B4DAL1"/>
<reference evidence="6 7" key="1">
    <citation type="journal article" date="2011" name="J. Bacteriol.">
        <title>Genome sequence of Chthoniobacter flavus Ellin428, an aerobic heterotrophic soil bacterium.</title>
        <authorList>
            <person name="Kant R."/>
            <person name="van Passel M.W."/>
            <person name="Palva A."/>
            <person name="Lucas S."/>
            <person name="Lapidus A."/>
            <person name="Glavina Del Rio T."/>
            <person name="Dalin E."/>
            <person name="Tice H."/>
            <person name="Bruce D."/>
            <person name="Goodwin L."/>
            <person name="Pitluck S."/>
            <person name="Larimer F.W."/>
            <person name="Land M.L."/>
            <person name="Hauser L."/>
            <person name="Sangwan P."/>
            <person name="de Vos W.M."/>
            <person name="Janssen P.H."/>
            <person name="Smidt H."/>
        </authorList>
    </citation>
    <scope>NUCLEOTIDE SEQUENCE [LARGE SCALE GENOMIC DNA]</scope>
    <source>
        <strain evidence="6 7">Ellin428</strain>
    </source>
</reference>
<dbReference type="PANTHER" id="PTHR48111">
    <property type="entry name" value="REGULATOR OF RPOS"/>
    <property type="match status" value="1"/>
</dbReference>
<dbReference type="Pfam" id="PF00486">
    <property type="entry name" value="Trans_reg_C"/>
    <property type="match status" value="1"/>
</dbReference>
<dbReference type="SMART" id="SM00862">
    <property type="entry name" value="Trans_reg_C"/>
    <property type="match status" value="1"/>
</dbReference>
<dbReference type="Gene3D" id="6.10.250.690">
    <property type="match status" value="1"/>
</dbReference>
<keyword evidence="1 3" id="KW-0238">DNA-binding</keyword>
<dbReference type="PROSITE" id="PS51755">
    <property type="entry name" value="OMPR_PHOB"/>
    <property type="match status" value="1"/>
</dbReference>
<keyword evidence="2" id="KW-0597">Phosphoprotein</keyword>
<dbReference type="STRING" id="497964.CfE428DRAFT_5952"/>
<dbReference type="InterPro" id="IPR039420">
    <property type="entry name" value="WalR-like"/>
</dbReference>
<evidence type="ECO:0000256" key="3">
    <source>
        <dbReference type="PROSITE-ProRule" id="PRU01091"/>
    </source>
</evidence>
<dbReference type="SUPFAM" id="SSF46894">
    <property type="entry name" value="C-terminal effector domain of the bipartite response regulators"/>
    <property type="match status" value="1"/>
</dbReference>
<keyword evidence="7" id="KW-1185">Reference proteome</keyword>
<dbReference type="GO" id="GO:0000976">
    <property type="term" value="F:transcription cis-regulatory region binding"/>
    <property type="evidence" value="ECO:0007669"/>
    <property type="project" value="TreeGrafter"/>
</dbReference>
<dbReference type="InterPro" id="IPR016032">
    <property type="entry name" value="Sig_transdc_resp-reg_C-effctor"/>
</dbReference>
<evidence type="ECO:0000256" key="2">
    <source>
        <dbReference type="PROSITE-ProRule" id="PRU00169"/>
    </source>
</evidence>
<dbReference type="eggNOG" id="COG0745">
    <property type="taxonomic scope" value="Bacteria"/>
</dbReference>
<evidence type="ECO:0000259" key="5">
    <source>
        <dbReference type="PROSITE" id="PS51755"/>
    </source>
</evidence>
<dbReference type="Gene3D" id="3.40.50.2300">
    <property type="match status" value="1"/>
</dbReference>
<protein>
    <submittedName>
        <fullName evidence="6">Two component transcriptional regulator, winged helix family</fullName>
    </submittedName>
</protein>
<dbReference type="GO" id="GO:0032993">
    <property type="term" value="C:protein-DNA complex"/>
    <property type="evidence" value="ECO:0007669"/>
    <property type="project" value="TreeGrafter"/>
</dbReference>
<dbReference type="CDD" id="cd00383">
    <property type="entry name" value="trans_reg_C"/>
    <property type="match status" value="1"/>
</dbReference>
<dbReference type="InterPro" id="IPR001789">
    <property type="entry name" value="Sig_transdc_resp-reg_receiver"/>
</dbReference>
<feature type="domain" description="OmpR/PhoB-type" evidence="5">
    <location>
        <begin position="124"/>
        <end position="223"/>
    </location>
</feature>
<evidence type="ECO:0000313" key="6">
    <source>
        <dbReference type="EMBL" id="EDY16529.1"/>
    </source>
</evidence>
<dbReference type="InterPro" id="IPR036388">
    <property type="entry name" value="WH-like_DNA-bd_sf"/>
</dbReference>
<dbReference type="InterPro" id="IPR001867">
    <property type="entry name" value="OmpR/PhoB-type_DNA-bd"/>
</dbReference>
<dbReference type="PANTHER" id="PTHR48111:SF11">
    <property type="entry name" value="TWO-COMPONENT RESPONSE REGULATOR"/>
    <property type="match status" value="1"/>
</dbReference>
<feature type="DNA-binding region" description="OmpR/PhoB-type" evidence="3">
    <location>
        <begin position="124"/>
        <end position="223"/>
    </location>
</feature>
<dbReference type="GO" id="GO:0006355">
    <property type="term" value="P:regulation of DNA-templated transcription"/>
    <property type="evidence" value="ECO:0007669"/>
    <property type="project" value="InterPro"/>
</dbReference>
<evidence type="ECO:0000256" key="1">
    <source>
        <dbReference type="ARBA" id="ARBA00023125"/>
    </source>
</evidence>
<feature type="modified residue" description="4-aspartylphosphate" evidence="2">
    <location>
        <position position="46"/>
    </location>
</feature>
<evidence type="ECO:0000259" key="4">
    <source>
        <dbReference type="PROSITE" id="PS50110"/>
    </source>
</evidence>
<dbReference type="GO" id="GO:0000156">
    <property type="term" value="F:phosphorelay response regulator activity"/>
    <property type="evidence" value="ECO:0007669"/>
    <property type="project" value="TreeGrafter"/>
</dbReference>
<dbReference type="EMBL" id="ABVL01000031">
    <property type="protein sequence ID" value="EDY16529.1"/>
    <property type="molecule type" value="Genomic_DNA"/>
</dbReference>
<proteinExistence type="predicted"/>
<gene>
    <name evidence="6" type="ORF">CfE428DRAFT_5952</name>
</gene>
<dbReference type="SMART" id="SM00448">
    <property type="entry name" value="REC"/>
    <property type="match status" value="1"/>
</dbReference>
<sequence>MEDDAHIRLGLCDALRGEGYEVSDCRDGAQALPIIRQRRPDLVVLDIMLPGKSGFDLCRELRAEKNCTPILMLSAKGQEVDKVVGLELGADDYVTKPFSLRELLARVQALLRRATPGAVAADVPEEISFGKVHVDCRALRGTRGKEAFELTPRELKVLAVLHRERGNAVSRETILTEVWGIDYYGTTRTLDQLVVKLRQKIEATPGEPQHLLTVHGLGYRLDV</sequence>
<accession>B4DAL1</accession>
<dbReference type="Proteomes" id="UP000005824">
    <property type="component" value="Unassembled WGS sequence"/>
</dbReference>
<evidence type="ECO:0000313" key="7">
    <source>
        <dbReference type="Proteomes" id="UP000005824"/>
    </source>
</evidence>
<dbReference type="Gene3D" id="1.10.10.10">
    <property type="entry name" value="Winged helix-like DNA-binding domain superfamily/Winged helix DNA-binding domain"/>
    <property type="match status" value="1"/>
</dbReference>
<dbReference type="SUPFAM" id="SSF52172">
    <property type="entry name" value="CheY-like"/>
    <property type="match status" value="1"/>
</dbReference>
<dbReference type="CDD" id="cd17574">
    <property type="entry name" value="REC_OmpR"/>
    <property type="match status" value="1"/>
</dbReference>
<organism evidence="6 7">
    <name type="scientific">Chthoniobacter flavus Ellin428</name>
    <dbReference type="NCBI Taxonomy" id="497964"/>
    <lineage>
        <taxon>Bacteria</taxon>
        <taxon>Pseudomonadati</taxon>
        <taxon>Verrucomicrobiota</taxon>
        <taxon>Spartobacteria</taxon>
        <taxon>Chthoniobacterales</taxon>
        <taxon>Chthoniobacteraceae</taxon>
        <taxon>Chthoniobacter</taxon>
    </lineage>
</organism>
<dbReference type="Pfam" id="PF00072">
    <property type="entry name" value="Response_reg"/>
    <property type="match status" value="1"/>
</dbReference>
<comment type="caution">
    <text evidence="6">The sequence shown here is derived from an EMBL/GenBank/DDBJ whole genome shotgun (WGS) entry which is preliminary data.</text>
</comment>